<evidence type="ECO:0000313" key="2">
    <source>
        <dbReference type="EMBL" id="MBC3540626.1"/>
    </source>
</evidence>
<keyword evidence="3" id="KW-1185">Reference proteome</keyword>
<dbReference type="RefSeq" id="WP_186638909.1">
    <property type="nucleotide sequence ID" value="NZ_JBHUEZ010000015.1"/>
</dbReference>
<organism evidence="2 3">
    <name type="scientific">Rufibacter sediminis</name>
    <dbReference type="NCBI Taxonomy" id="2762756"/>
    <lineage>
        <taxon>Bacteria</taxon>
        <taxon>Pseudomonadati</taxon>
        <taxon>Bacteroidota</taxon>
        <taxon>Cytophagia</taxon>
        <taxon>Cytophagales</taxon>
        <taxon>Hymenobacteraceae</taxon>
        <taxon>Rufibacter</taxon>
    </lineage>
</organism>
<keyword evidence="1" id="KW-0472">Membrane</keyword>
<dbReference type="EMBL" id="JACOAF010000030">
    <property type="protein sequence ID" value="MBC3540626.1"/>
    <property type="molecule type" value="Genomic_DNA"/>
</dbReference>
<accession>A0ABR6VTZ4</accession>
<gene>
    <name evidence="2" type="ORF">H7U12_13110</name>
</gene>
<evidence type="ECO:0000313" key="3">
    <source>
        <dbReference type="Proteomes" id="UP000659698"/>
    </source>
</evidence>
<feature type="transmembrane region" description="Helical" evidence="1">
    <location>
        <begin position="29"/>
        <end position="49"/>
    </location>
</feature>
<protein>
    <submittedName>
        <fullName evidence="2">Uncharacterized protein</fullName>
    </submittedName>
</protein>
<comment type="caution">
    <text evidence="2">The sequence shown here is derived from an EMBL/GenBank/DDBJ whole genome shotgun (WGS) entry which is preliminary data.</text>
</comment>
<sequence length="55" mass="6099">MHHPGSQQATQTPKKKDEGIMTTDIIVKILWAAGAITAFGLVFLLYLACKEWKTP</sequence>
<proteinExistence type="predicted"/>
<dbReference type="Proteomes" id="UP000659698">
    <property type="component" value="Unassembled WGS sequence"/>
</dbReference>
<keyword evidence="1" id="KW-1133">Transmembrane helix</keyword>
<name>A0ABR6VTZ4_9BACT</name>
<evidence type="ECO:0000256" key="1">
    <source>
        <dbReference type="SAM" id="Phobius"/>
    </source>
</evidence>
<keyword evidence="1" id="KW-0812">Transmembrane</keyword>
<reference evidence="2 3" key="1">
    <citation type="journal article" date="2019" name="Int. J. Syst. Evol. Microbiol.">
        <title>Rufibacter sediminis sp. nov., isolated from freshwater lake sediment.</title>
        <authorList>
            <person name="Qu J.H."/>
            <person name="Zhang L.J."/>
            <person name="Fu Y.H."/>
            <person name="Li H.F."/>
        </authorList>
    </citation>
    <scope>NUCLEOTIDE SEQUENCE [LARGE SCALE GENOMIC DNA]</scope>
    <source>
        <strain evidence="2 3">H-1</strain>
    </source>
</reference>